<evidence type="ECO:0000313" key="3">
    <source>
        <dbReference type="EMBL" id="KAG2241123.1"/>
    </source>
</evidence>
<feature type="compositionally biased region" description="Low complexity" evidence="1">
    <location>
        <begin position="284"/>
        <end position="299"/>
    </location>
</feature>
<feature type="region of interest" description="Disordered" evidence="1">
    <location>
        <begin position="236"/>
        <end position="299"/>
    </location>
</feature>
<gene>
    <name evidence="3" type="ORF">Bca52824_090410</name>
</gene>
<feature type="domain" description="No apical meristem-associated C-terminal" evidence="2">
    <location>
        <begin position="94"/>
        <end position="232"/>
    </location>
</feature>
<protein>
    <recommendedName>
        <fullName evidence="2">No apical meristem-associated C-terminal domain-containing protein</fullName>
    </recommendedName>
</protein>
<dbReference type="Proteomes" id="UP000886595">
    <property type="component" value="Unassembled WGS sequence"/>
</dbReference>
<evidence type="ECO:0000313" key="4">
    <source>
        <dbReference type="Proteomes" id="UP000886595"/>
    </source>
</evidence>
<name>A0A8X7NZJ4_BRACI</name>
<dbReference type="InterPro" id="IPR029466">
    <property type="entry name" value="NAM-associated_C"/>
</dbReference>
<dbReference type="EMBL" id="JAAMPC010001253">
    <property type="protein sequence ID" value="KAG2241123.1"/>
    <property type="molecule type" value="Genomic_DNA"/>
</dbReference>
<comment type="caution">
    <text evidence="3">The sequence shown here is derived from an EMBL/GenBank/DDBJ whole genome shotgun (WGS) entry which is preliminary data.</text>
</comment>
<sequence>MRKYIERERIQSRLAAHNATASEHYTSRVRGPPLADVALEGLRAQYGHFTRARPLVQLHVAGQHLWMILGGLRRLLRGFTGRSLGASRSPTGIEKFANNNTNASRTFQEGGRNVTSSPSFSIDLESSPFPGMNSFDLNMNSEETTSSLSPRPMGMKKAKKKLQSEEQFKQMMEQNDKLIKAITKGTSERNEIQRQKVKVAKMKEENKILFTDLSSITDPTSRMYIENERKRILKKRTQTNQPEEHGEGSQYQNHGSQYQASQVQGEQVTGEDQISPNDLEVSTPYSNYFNGMNNNFPNY</sequence>
<dbReference type="Pfam" id="PF14303">
    <property type="entry name" value="NAM-associated"/>
    <property type="match status" value="1"/>
</dbReference>
<evidence type="ECO:0000259" key="2">
    <source>
        <dbReference type="Pfam" id="PF14303"/>
    </source>
</evidence>
<organism evidence="3 4">
    <name type="scientific">Brassica carinata</name>
    <name type="common">Ethiopian mustard</name>
    <name type="synonym">Abyssinian cabbage</name>
    <dbReference type="NCBI Taxonomy" id="52824"/>
    <lineage>
        <taxon>Eukaryota</taxon>
        <taxon>Viridiplantae</taxon>
        <taxon>Streptophyta</taxon>
        <taxon>Embryophyta</taxon>
        <taxon>Tracheophyta</taxon>
        <taxon>Spermatophyta</taxon>
        <taxon>Magnoliopsida</taxon>
        <taxon>eudicotyledons</taxon>
        <taxon>Gunneridae</taxon>
        <taxon>Pentapetalae</taxon>
        <taxon>rosids</taxon>
        <taxon>malvids</taxon>
        <taxon>Brassicales</taxon>
        <taxon>Brassicaceae</taxon>
        <taxon>Brassiceae</taxon>
        <taxon>Brassica</taxon>
    </lineage>
</organism>
<dbReference type="AlphaFoldDB" id="A0A8X7NZJ4"/>
<reference evidence="3 4" key="1">
    <citation type="submission" date="2020-02" db="EMBL/GenBank/DDBJ databases">
        <authorList>
            <person name="Ma Q."/>
            <person name="Huang Y."/>
            <person name="Song X."/>
            <person name="Pei D."/>
        </authorList>
    </citation>
    <scope>NUCLEOTIDE SEQUENCE [LARGE SCALE GENOMIC DNA]</scope>
    <source>
        <strain evidence="3">Sxm20200214</strain>
        <tissue evidence="3">Leaf</tissue>
    </source>
</reference>
<keyword evidence="4" id="KW-1185">Reference proteome</keyword>
<accession>A0A8X7NZJ4</accession>
<dbReference type="OrthoDB" id="1078293at2759"/>
<feature type="compositionally biased region" description="Polar residues" evidence="1">
    <location>
        <begin position="249"/>
        <end position="276"/>
    </location>
</feature>
<evidence type="ECO:0000256" key="1">
    <source>
        <dbReference type="SAM" id="MobiDB-lite"/>
    </source>
</evidence>
<proteinExistence type="predicted"/>